<protein>
    <submittedName>
        <fullName evidence="3">Methyltransferase domain-containing protein</fullName>
    </submittedName>
</protein>
<dbReference type="SUPFAM" id="SSF53335">
    <property type="entry name" value="S-adenosyl-L-methionine-dependent methyltransferases"/>
    <property type="match status" value="1"/>
</dbReference>
<feature type="domain" description="Methyltransferase type 11" evidence="2">
    <location>
        <begin position="87"/>
        <end position="185"/>
    </location>
</feature>
<name>A0A372FX16_9ACTN</name>
<dbReference type="GO" id="GO:0032259">
    <property type="term" value="P:methylation"/>
    <property type="evidence" value="ECO:0007669"/>
    <property type="project" value="UniProtKB-KW"/>
</dbReference>
<dbReference type="GO" id="GO:0008757">
    <property type="term" value="F:S-adenosylmethionine-dependent methyltransferase activity"/>
    <property type="evidence" value="ECO:0007669"/>
    <property type="project" value="InterPro"/>
</dbReference>
<keyword evidence="4" id="KW-1185">Reference proteome</keyword>
<dbReference type="InterPro" id="IPR013216">
    <property type="entry name" value="Methyltransf_11"/>
</dbReference>
<dbReference type="InterPro" id="IPR029063">
    <property type="entry name" value="SAM-dependent_MTases_sf"/>
</dbReference>
<dbReference type="Proteomes" id="UP000262621">
    <property type="component" value="Unassembled WGS sequence"/>
</dbReference>
<dbReference type="PANTHER" id="PTHR44068">
    <property type="entry name" value="ZGC:194242"/>
    <property type="match status" value="1"/>
</dbReference>
<dbReference type="Pfam" id="PF08241">
    <property type="entry name" value="Methyltransf_11"/>
    <property type="match status" value="1"/>
</dbReference>
<evidence type="ECO:0000313" key="4">
    <source>
        <dbReference type="Proteomes" id="UP000262621"/>
    </source>
</evidence>
<evidence type="ECO:0000259" key="2">
    <source>
        <dbReference type="Pfam" id="PF08241"/>
    </source>
</evidence>
<evidence type="ECO:0000256" key="1">
    <source>
        <dbReference type="ARBA" id="ARBA00022679"/>
    </source>
</evidence>
<dbReference type="CDD" id="cd02440">
    <property type="entry name" value="AdoMet_MTases"/>
    <property type="match status" value="1"/>
</dbReference>
<keyword evidence="3" id="KW-0489">Methyltransferase</keyword>
<keyword evidence="1 3" id="KW-0808">Transferase</keyword>
<evidence type="ECO:0000313" key="3">
    <source>
        <dbReference type="EMBL" id="RFS45347.1"/>
    </source>
</evidence>
<dbReference type="InterPro" id="IPR050447">
    <property type="entry name" value="Erg6_SMT_methyltransf"/>
</dbReference>
<proteinExistence type="predicted"/>
<accession>A0A372FX16</accession>
<comment type="caution">
    <text evidence="3">The sequence shown here is derived from an EMBL/GenBank/DDBJ whole genome shotgun (WGS) entry which is preliminary data.</text>
</comment>
<dbReference type="PANTHER" id="PTHR44068:SF11">
    <property type="entry name" value="GERANYL DIPHOSPHATE 2-C-METHYLTRANSFERASE"/>
    <property type="match status" value="1"/>
</dbReference>
<reference evidence="3 4" key="1">
    <citation type="submission" date="2018-08" db="EMBL/GenBank/DDBJ databases">
        <title>Verrucosispora craniellae sp. nov., isolated from a marine sponge in the South China Sea.</title>
        <authorList>
            <person name="Li L."/>
            <person name="Lin H.W."/>
        </authorList>
    </citation>
    <scope>NUCLEOTIDE SEQUENCE [LARGE SCALE GENOMIC DNA]</scope>
    <source>
        <strain evidence="3 4">LHW63014</strain>
    </source>
</reference>
<organism evidence="3 4">
    <name type="scientific">Micromonospora craniellae</name>
    <dbReference type="NCBI Taxonomy" id="2294034"/>
    <lineage>
        <taxon>Bacteria</taxon>
        <taxon>Bacillati</taxon>
        <taxon>Actinomycetota</taxon>
        <taxon>Actinomycetes</taxon>
        <taxon>Micromonosporales</taxon>
        <taxon>Micromonosporaceae</taxon>
        <taxon>Micromonospora</taxon>
    </lineage>
</organism>
<dbReference type="EMBL" id="QVFU01000017">
    <property type="protein sequence ID" value="RFS45347.1"/>
    <property type="molecule type" value="Genomic_DNA"/>
</dbReference>
<dbReference type="AlphaFoldDB" id="A0A372FX16"/>
<dbReference type="Gene3D" id="3.40.50.150">
    <property type="entry name" value="Vaccinia Virus protein VP39"/>
    <property type="match status" value="1"/>
</dbReference>
<gene>
    <name evidence="3" type="ORF">D0Q02_16885</name>
</gene>
<sequence>MACFRPGTFDKKEAVTAVHTGIKGPTPESVGAFYDQVNSIVARVQGGSMHHGYWTGPDDDSDFATASARLTDMMIERVAARPGERVLDAGCGLGRPGVRLAQAGGAQVVGISVSEQDVRLANELAHAEAVADRVRFEQADMAALPFPDDSFDHAMAFESIVHVPDRVRALREMARVVRPGGRIVLTDFTVREGPHGRSDDTLVRVHDSWRVTAAPIGAEDYPEIAAQAGILLDEVTDITDHVKYSSMWTYLELRRYARDNPVPAEVHQILDVFAPTLKGTPDRPPLTDTELEQGWRHMLTEEQTQGMVIVVARNPAP</sequence>